<dbReference type="Proteomes" id="UP000800235">
    <property type="component" value="Unassembled WGS sequence"/>
</dbReference>
<feature type="chain" id="PRO_5040183904" evidence="1">
    <location>
        <begin position="16"/>
        <end position="210"/>
    </location>
</feature>
<evidence type="ECO:0000256" key="1">
    <source>
        <dbReference type="SAM" id="SignalP"/>
    </source>
</evidence>
<comment type="caution">
    <text evidence="2">The sequence shown here is derived from an EMBL/GenBank/DDBJ whole genome shotgun (WGS) entry which is preliminary data.</text>
</comment>
<organism evidence="2 3">
    <name type="scientific">Tothia fuscella</name>
    <dbReference type="NCBI Taxonomy" id="1048955"/>
    <lineage>
        <taxon>Eukaryota</taxon>
        <taxon>Fungi</taxon>
        <taxon>Dikarya</taxon>
        <taxon>Ascomycota</taxon>
        <taxon>Pezizomycotina</taxon>
        <taxon>Dothideomycetes</taxon>
        <taxon>Pleosporomycetidae</taxon>
        <taxon>Venturiales</taxon>
        <taxon>Cylindrosympodiaceae</taxon>
        <taxon>Tothia</taxon>
    </lineage>
</organism>
<keyword evidence="3" id="KW-1185">Reference proteome</keyword>
<dbReference type="EMBL" id="MU007013">
    <property type="protein sequence ID" value="KAF2435297.1"/>
    <property type="molecule type" value="Genomic_DNA"/>
</dbReference>
<name>A0A9P4P106_9PEZI</name>
<gene>
    <name evidence="2" type="ORF">EJ08DRAFT_333767</name>
</gene>
<feature type="signal peptide" evidence="1">
    <location>
        <begin position="1"/>
        <end position="15"/>
    </location>
</feature>
<keyword evidence="1" id="KW-0732">Signal</keyword>
<accession>A0A9P4P106</accession>
<dbReference type="AlphaFoldDB" id="A0A9P4P106"/>
<evidence type="ECO:0000313" key="2">
    <source>
        <dbReference type="EMBL" id="KAF2435297.1"/>
    </source>
</evidence>
<reference evidence="2" key="1">
    <citation type="journal article" date="2020" name="Stud. Mycol.">
        <title>101 Dothideomycetes genomes: a test case for predicting lifestyles and emergence of pathogens.</title>
        <authorList>
            <person name="Haridas S."/>
            <person name="Albert R."/>
            <person name="Binder M."/>
            <person name="Bloem J."/>
            <person name="Labutti K."/>
            <person name="Salamov A."/>
            <person name="Andreopoulos B."/>
            <person name="Baker S."/>
            <person name="Barry K."/>
            <person name="Bills G."/>
            <person name="Bluhm B."/>
            <person name="Cannon C."/>
            <person name="Castanera R."/>
            <person name="Culley D."/>
            <person name="Daum C."/>
            <person name="Ezra D."/>
            <person name="Gonzalez J."/>
            <person name="Henrissat B."/>
            <person name="Kuo A."/>
            <person name="Liang C."/>
            <person name="Lipzen A."/>
            <person name="Lutzoni F."/>
            <person name="Magnuson J."/>
            <person name="Mondo S."/>
            <person name="Nolan M."/>
            <person name="Ohm R."/>
            <person name="Pangilinan J."/>
            <person name="Park H.-J."/>
            <person name="Ramirez L."/>
            <person name="Alfaro M."/>
            <person name="Sun H."/>
            <person name="Tritt A."/>
            <person name="Yoshinaga Y."/>
            <person name="Zwiers L.-H."/>
            <person name="Turgeon B."/>
            <person name="Goodwin S."/>
            <person name="Spatafora J."/>
            <person name="Crous P."/>
            <person name="Grigoriev I."/>
        </authorList>
    </citation>
    <scope>NUCLEOTIDE SEQUENCE</scope>
    <source>
        <strain evidence="2">CBS 130266</strain>
    </source>
</reference>
<protein>
    <submittedName>
        <fullName evidence="2">Uncharacterized protein</fullName>
    </submittedName>
</protein>
<evidence type="ECO:0000313" key="3">
    <source>
        <dbReference type="Proteomes" id="UP000800235"/>
    </source>
</evidence>
<sequence>MILLVIVVIAAVAYGAHQFYKNQRLLSMAYNDEEHNDSPPPPDLPSVSFGDKPSSQVLGWPSTGGVLVLQTYNGLDLDFLGLDRFNSTLQSHDPIEQDVHCDKMRRLGAVWFESVHAWDYYTIKSYTEPDLYEPVIITGWPITGGVWALKMTTKEARIRGCGRLSNALDMDERCKMIEMLGGSFYADPEDCVELSLSSDSPIEEIIVPHP</sequence>
<dbReference type="OrthoDB" id="4487429at2759"/>
<proteinExistence type="predicted"/>